<dbReference type="SUPFAM" id="SSF54534">
    <property type="entry name" value="FKBP-like"/>
    <property type="match status" value="1"/>
</dbReference>
<feature type="domain" description="PpiC" evidence="16">
    <location>
        <begin position="269"/>
        <end position="357"/>
    </location>
</feature>
<comment type="similarity">
    <text evidence="11">Belongs to the PpiD chaperone family.</text>
</comment>
<evidence type="ECO:0000313" key="17">
    <source>
        <dbReference type="EMBL" id="MDQ0469288.1"/>
    </source>
</evidence>
<keyword evidence="7 15" id="KW-0472">Membrane</keyword>
<evidence type="ECO:0000256" key="14">
    <source>
        <dbReference type="PROSITE-ProRule" id="PRU00278"/>
    </source>
</evidence>
<dbReference type="Pfam" id="PF13145">
    <property type="entry name" value="Rotamase_2"/>
    <property type="match status" value="1"/>
</dbReference>
<evidence type="ECO:0000256" key="9">
    <source>
        <dbReference type="ARBA" id="ARBA00030642"/>
    </source>
</evidence>
<comment type="caution">
    <text evidence="17">The sequence shown here is derived from an EMBL/GenBank/DDBJ whole genome shotgun (WGS) entry which is preliminary data.</text>
</comment>
<evidence type="ECO:0000256" key="8">
    <source>
        <dbReference type="ARBA" id="ARBA00023186"/>
    </source>
</evidence>
<protein>
    <recommendedName>
        <fullName evidence="2">Parvulin-like PPIase</fullName>
    </recommendedName>
    <alternativeName>
        <fullName evidence="9">Peptidyl-prolyl cis-trans isomerase plp</fullName>
    </alternativeName>
    <alternativeName>
        <fullName evidence="12">Periplasmic chaperone PpiD</fullName>
    </alternativeName>
    <alternativeName>
        <fullName evidence="13">Periplasmic folding chaperone</fullName>
    </alternativeName>
    <alternativeName>
        <fullName evidence="10">Rotamase plp</fullName>
    </alternativeName>
</protein>
<dbReference type="InterPro" id="IPR046357">
    <property type="entry name" value="PPIase_dom_sf"/>
</dbReference>
<accession>A0ABU0J754</accession>
<dbReference type="PANTHER" id="PTHR47529:SF1">
    <property type="entry name" value="PERIPLASMIC CHAPERONE PPID"/>
    <property type="match status" value="1"/>
</dbReference>
<comment type="subcellular location">
    <subcellularLocation>
        <location evidence="1">Cell inner membrane</location>
        <topology evidence="1">Single-pass type II membrane protein</topology>
        <orientation evidence="1">Periplasmic side</orientation>
    </subcellularLocation>
</comment>
<dbReference type="PANTHER" id="PTHR47529">
    <property type="entry name" value="PEPTIDYL-PROLYL CIS-TRANS ISOMERASE D"/>
    <property type="match status" value="1"/>
</dbReference>
<organism evidence="17 18">
    <name type="scientific">Labrys wisconsinensis</name>
    <dbReference type="NCBI Taxonomy" id="425677"/>
    <lineage>
        <taxon>Bacteria</taxon>
        <taxon>Pseudomonadati</taxon>
        <taxon>Pseudomonadota</taxon>
        <taxon>Alphaproteobacteria</taxon>
        <taxon>Hyphomicrobiales</taxon>
        <taxon>Xanthobacteraceae</taxon>
        <taxon>Labrys</taxon>
    </lineage>
</organism>
<dbReference type="Pfam" id="PF13624">
    <property type="entry name" value="SurA_N_3"/>
    <property type="match status" value="1"/>
</dbReference>
<keyword evidence="14" id="KW-0697">Rotamase</keyword>
<name>A0ABU0J754_9HYPH</name>
<dbReference type="InterPro" id="IPR000297">
    <property type="entry name" value="PPIase_PpiC"/>
</dbReference>
<evidence type="ECO:0000256" key="4">
    <source>
        <dbReference type="ARBA" id="ARBA00022519"/>
    </source>
</evidence>
<evidence type="ECO:0000256" key="13">
    <source>
        <dbReference type="ARBA" id="ARBA00042775"/>
    </source>
</evidence>
<dbReference type="RefSeq" id="WP_307271793.1">
    <property type="nucleotide sequence ID" value="NZ_JAUSVX010000003.1"/>
</dbReference>
<dbReference type="PROSITE" id="PS50198">
    <property type="entry name" value="PPIC_PPIASE_2"/>
    <property type="match status" value="1"/>
</dbReference>
<dbReference type="InterPro" id="IPR027304">
    <property type="entry name" value="Trigger_fact/SurA_dom_sf"/>
</dbReference>
<keyword evidence="8" id="KW-0143">Chaperone</keyword>
<keyword evidence="18" id="KW-1185">Reference proteome</keyword>
<reference evidence="17 18" key="1">
    <citation type="submission" date="2023-07" db="EMBL/GenBank/DDBJ databases">
        <title>Genomic Encyclopedia of Type Strains, Phase IV (KMG-IV): sequencing the most valuable type-strain genomes for metagenomic binning, comparative biology and taxonomic classification.</title>
        <authorList>
            <person name="Goeker M."/>
        </authorList>
    </citation>
    <scope>NUCLEOTIDE SEQUENCE [LARGE SCALE GENOMIC DNA]</scope>
    <source>
        <strain evidence="17 18">DSM 19619</strain>
    </source>
</reference>
<sequence>MLTSIRTTFQQGIARLILIALMVLLILSFALWGIQDIFRGFRSNEAISVGGTIVSTEELQRAYTLEVRQQSRRFGKVLSPAEARLLGINRQVVQRAAGNAALDEQVKKYGLDLEPIKVAEIVRSDPAFQNGGRFDPTYFNAILRESGTTEAGLLAQQRQTYLRSQLGEALGGEIVAPEVMQEAFARYSGETRSIAYATLTDEQLGDIGQPDAAALQTFYDERRAAFRTPEYRKFTYLALVPDAFAAKVVVTDDDAKATYESRKSQFTAAEKRTVQRIAFANDAEASAAAADIASGKATFDSIAAERKLQPADLDLGTVTKAQLLDSALADAAFSLAEGTTSGVVHGRLSTVILRVTKIEREAVTPFDLVKDEIKKEVASDRARNELLDLQTKIDDERSGGASLKEIAGKLGLQVVEVAAMDAQGRDPTGKTIEMPLQDKLAPAVFANDPGSDTDPIDGRDAGTVWYAVDAVTRSRDRTLDEARADVVAAWTVDEKARRLKARADDLVKQLDGGKSLDDVAKAANLDVKQAWNLKRNTEGQGLSAAAANLVFSTPVKSFATTLSGSGTDRIVLQVTDNAVPPFDPKADQAVTMARQIEQLIGEDILVEYVTRLQNDLGLVVNQTNVNRATGVVGGEG</sequence>
<evidence type="ECO:0000256" key="15">
    <source>
        <dbReference type="SAM" id="Phobius"/>
    </source>
</evidence>
<evidence type="ECO:0000256" key="6">
    <source>
        <dbReference type="ARBA" id="ARBA00022989"/>
    </source>
</evidence>
<keyword evidence="3" id="KW-1003">Cell membrane</keyword>
<evidence type="ECO:0000259" key="16">
    <source>
        <dbReference type="PROSITE" id="PS50198"/>
    </source>
</evidence>
<gene>
    <name evidence="17" type="ORF">QO011_002299</name>
</gene>
<keyword evidence="4" id="KW-0997">Cell inner membrane</keyword>
<dbReference type="SUPFAM" id="SSF109998">
    <property type="entry name" value="Triger factor/SurA peptide-binding domain-like"/>
    <property type="match status" value="1"/>
</dbReference>
<dbReference type="Proteomes" id="UP001242480">
    <property type="component" value="Unassembled WGS sequence"/>
</dbReference>
<evidence type="ECO:0000256" key="3">
    <source>
        <dbReference type="ARBA" id="ARBA00022475"/>
    </source>
</evidence>
<evidence type="ECO:0000256" key="11">
    <source>
        <dbReference type="ARBA" id="ARBA00038408"/>
    </source>
</evidence>
<evidence type="ECO:0000256" key="12">
    <source>
        <dbReference type="ARBA" id="ARBA00040743"/>
    </source>
</evidence>
<evidence type="ECO:0000256" key="5">
    <source>
        <dbReference type="ARBA" id="ARBA00022692"/>
    </source>
</evidence>
<dbReference type="InterPro" id="IPR052029">
    <property type="entry name" value="PpiD_chaperone"/>
</dbReference>
<evidence type="ECO:0000256" key="1">
    <source>
        <dbReference type="ARBA" id="ARBA00004382"/>
    </source>
</evidence>
<evidence type="ECO:0000256" key="10">
    <source>
        <dbReference type="ARBA" id="ARBA00031484"/>
    </source>
</evidence>
<keyword evidence="5 15" id="KW-0812">Transmembrane</keyword>
<dbReference type="EMBL" id="JAUSVX010000003">
    <property type="protein sequence ID" value="MDQ0469288.1"/>
    <property type="molecule type" value="Genomic_DNA"/>
</dbReference>
<keyword evidence="14 17" id="KW-0413">Isomerase</keyword>
<evidence type="ECO:0000256" key="2">
    <source>
        <dbReference type="ARBA" id="ARBA00018370"/>
    </source>
</evidence>
<proteinExistence type="inferred from homology"/>
<evidence type="ECO:0000313" key="18">
    <source>
        <dbReference type="Proteomes" id="UP001242480"/>
    </source>
</evidence>
<evidence type="ECO:0000256" key="7">
    <source>
        <dbReference type="ARBA" id="ARBA00023136"/>
    </source>
</evidence>
<keyword evidence="6 15" id="KW-1133">Transmembrane helix</keyword>
<dbReference type="GO" id="GO:0003755">
    <property type="term" value="F:peptidyl-prolyl cis-trans isomerase activity"/>
    <property type="evidence" value="ECO:0007669"/>
    <property type="project" value="UniProtKB-EC"/>
</dbReference>
<feature type="transmembrane region" description="Helical" evidence="15">
    <location>
        <begin position="12"/>
        <end position="34"/>
    </location>
</feature>
<dbReference type="Gene3D" id="3.10.50.40">
    <property type="match status" value="1"/>
</dbReference>